<dbReference type="EMBL" id="LR796383">
    <property type="protein sequence ID" value="CAB4140922.1"/>
    <property type="molecule type" value="Genomic_DNA"/>
</dbReference>
<gene>
    <name evidence="1" type="ORF">UFOVP399_22</name>
</gene>
<name>A0A6J5M3W6_9CAUD</name>
<proteinExistence type="predicted"/>
<accession>A0A6J5M3W6</accession>
<sequence>MEEINTTKVTVSKAEILEALFQAEAAAKELQYTLDDPVMPRTDAELDRQIKKVRETFRAALDLVDPFYHSKK</sequence>
<evidence type="ECO:0000313" key="1">
    <source>
        <dbReference type="EMBL" id="CAB4140922.1"/>
    </source>
</evidence>
<reference evidence="1" key="1">
    <citation type="submission" date="2020-04" db="EMBL/GenBank/DDBJ databases">
        <authorList>
            <person name="Chiriac C."/>
            <person name="Salcher M."/>
            <person name="Ghai R."/>
            <person name="Kavagutti S V."/>
        </authorList>
    </citation>
    <scope>NUCLEOTIDE SEQUENCE</scope>
</reference>
<protein>
    <submittedName>
        <fullName evidence="1">Uncharacterized protein</fullName>
    </submittedName>
</protein>
<organism evidence="1">
    <name type="scientific">uncultured Caudovirales phage</name>
    <dbReference type="NCBI Taxonomy" id="2100421"/>
    <lineage>
        <taxon>Viruses</taxon>
        <taxon>Duplodnaviria</taxon>
        <taxon>Heunggongvirae</taxon>
        <taxon>Uroviricota</taxon>
        <taxon>Caudoviricetes</taxon>
        <taxon>Peduoviridae</taxon>
        <taxon>Maltschvirus</taxon>
        <taxon>Maltschvirus maltsch</taxon>
    </lineage>
</organism>